<organism evidence="5 6">
    <name type="scientific">Massilia glaciei</name>
    <dbReference type="NCBI Taxonomy" id="1524097"/>
    <lineage>
        <taxon>Bacteria</taxon>
        <taxon>Pseudomonadati</taxon>
        <taxon>Pseudomonadota</taxon>
        <taxon>Betaproteobacteria</taxon>
        <taxon>Burkholderiales</taxon>
        <taxon>Oxalobacteraceae</taxon>
        <taxon>Telluria group</taxon>
        <taxon>Massilia</taxon>
    </lineage>
</organism>
<accession>A0A2U2HDF3</accession>
<sequence length="966" mass="104736">MKTTIRPRDNRGTRPYFRLSPIAAACATLLVVSGAAQAQDAAKETEAAAAAEPVTVVVVKGIRRSIEDSVATKRKSDSIVEVVSAEELGKLPDASIAEALSRLPGVVGQRGPDGRVSVISIRGLSPEFSGSLLNGREVVSSNDARTVEYDQFPSELIGSALVYKTPDGTLIGQGLSGTVDLRSRKPLDTRGREIAVNLRGEKNSTENLVSGVAPGIGKRFSISYVDQFANNTFGIAAGFARLDVASEVKQTELVMYGDFSPYGLPVSGNAPSKFPAPGVANGNSMLPMFWTATSSTKRNTRDGLMAVLEWKPNKNLRSQLDLYYSKFDTHEVGAKFLSSMFATWGGGVAPNLSNVKTTQVGQNTFTTSATADKMPVTTGNFDTKRKDSISALGWNTELRLNDQWRAMSDVSFSRSDRNETYSEVYAAPYDSAAQNWTYGSFSWNVPVDGGAQTWTPAQADYLANPGIVKMGDQGGFDFVGDQDAYTGAIRNPNIKDQIKTLRLSATRRLDGFFSDFTAGVNYTARDKDVSKNEARLLMKKDANGNYIRDIPASALGAPINMSWAGIPGMIRIDVPALANTGVVSLQPLFAQKVDNDSGVHEKVMTAFAKLDIDTEFGNVPVRGNLGLQAVKTEQNSTGWEYRGNNATPDITQLFARSGGASYTDYLPSLNLVAEFPRGFIGRFGAAKTLARPNIVDLRAGSSTPTVIKEPGPDQGKWTVAYSGNPELEPWRATSIDFSFEKYFGKRTYVSAAAFHKTLENYVYNELRARDNSSFPLPPGLPAGIVVQKFGPVMQPVNAEGGKLQGLELSASLEGAMIHPMLDGFGLVASASKLFSDIQDKDGKEIKLNGLSGVSGSATAYYEKHGFSARFSQRYRSAFTATTRDIFLNATTREQNVDRVADMQIGYEIEKGAYKGLSFLLQVNNVFDKPTQNSVTPGDNAPDKSMLLPNYTYYFGRQVLMGMNYKF</sequence>
<evidence type="ECO:0000259" key="4">
    <source>
        <dbReference type="Pfam" id="PF07715"/>
    </source>
</evidence>
<keyword evidence="2" id="KW-1134">Transmembrane beta strand</keyword>
<dbReference type="GO" id="GO:0009279">
    <property type="term" value="C:cell outer membrane"/>
    <property type="evidence" value="ECO:0007669"/>
    <property type="project" value="UniProtKB-SubCell"/>
</dbReference>
<dbReference type="NCBIfam" id="TIGR01782">
    <property type="entry name" value="TonB-Xanth-Caul"/>
    <property type="match status" value="1"/>
</dbReference>
<keyword evidence="3" id="KW-0732">Signal</keyword>
<dbReference type="InterPro" id="IPR010104">
    <property type="entry name" value="TonB_rcpt_bac"/>
</dbReference>
<evidence type="ECO:0000256" key="1">
    <source>
        <dbReference type="ARBA" id="ARBA00023170"/>
    </source>
</evidence>
<proteinExistence type="inferred from homology"/>
<dbReference type="EMBL" id="PXWF02000321">
    <property type="protein sequence ID" value="PWF40991.1"/>
    <property type="molecule type" value="Genomic_DNA"/>
</dbReference>
<evidence type="ECO:0000256" key="3">
    <source>
        <dbReference type="SAM" id="SignalP"/>
    </source>
</evidence>
<comment type="similarity">
    <text evidence="2">Belongs to the TonB-dependent receptor family.</text>
</comment>
<keyword evidence="2" id="KW-0812">Transmembrane</keyword>
<reference evidence="5 6" key="1">
    <citation type="submission" date="2018-04" db="EMBL/GenBank/DDBJ databases">
        <title>Massilia violaceinigra sp. nov., a novel purple-pigmented bacterium isolated from Tianshan glacier, Xinjiang, China.</title>
        <authorList>
            <person name="Wang H."/>
        </authorList>
    </citation>
    <scope>NUCLEOTIDE SEQUENCE [LARGE SCALE GENOMIC DNA]</scope>
    <source>
        <strain evidence="5 6">B448-2</strain>
    </source>
</reference>
<dbReference type="Pfam" id="PF07715">
    <property type="entry name" value="Plug"/>
    <property type="match status" value="1"/>
</dbReference>
<evidence type="ECO:0000256" key="2">
    <source>
        <dbReference type="PROSITE-ProRule" id="PRU01360"/>
    </source>
</evidence>
<dbReference type="AlphaFoldDB" id="A0A2U2HDF3"/>
<dbReference type="InterPro" id="IPR012910">
    <property type="entry name" value="Plug_dom"/>
</dbReference>
<dbReference type="SUPFAM" id="SSF56935">
    <property type="entry name" value="Porins"/>
    <property type="match status" value="1"/>
</dbReference>
<comment type="caution">
    <text evidence="5">The sequence shown here is derived from an EMBL/GenBank/DDBJ whole genome shotgun (WGS) entry which is preliminary data.</text>
</comment>
<protein>
    <submittedName>
        <fullName evidence="5">TonB-dependent receptor</fullName>
    </submittedName>
</protein>
<keyword evidence="1 5" id="KW-0675">Receptor</keyword>
<dbReference type="InterPro" id="IPR037066">
    <property type="entry name" value="Plug_dom_sf"/>
</dbReference>
<feature type="chain" id="PRO_5015663182" evidence="3">
    <location>
        <begin position="39"/>
        <end position="966"/>
    </location>
</feature>
<feature type="signal peptide" evidence="3">
    <location>
        <begin position="1"/>
        <end position="38"/>
    </location>
</feature>
<dbReference type="RefSeq" id="WP_106760161.1">
    <property type="nucleotide sequence ID" value="NZ_PXWF02000321.1"/>
</dbReference>
<dbReference type="PANTHER" id="PTHR40980">
    <property type="entry name" value="PLUG DOMAIN-CONTAINING PROTEIN"/>
    <property type="match status" value="1"/>
</dbReference>
<comment type="subcellular location">
    <subcellularLocation>
        <location evidence="2">Cell outer membrane</location>
        <topology evidence="2">Multi-pass membrane protein</topology>
    </subcellularLocation>
</comment>
<dbReference type="PROSITE" id="PS52016">
    <property type="entry name" value="TONB_DEPENDENT_REC_3"/>
    <property type="match status" value="1"/>
</dbReference>
<dbReference type="Gene3D" id="2.170.130.10">
    <property type="entry name" value="TonB-dependent receptor, plug domain"/>
    <property type="match status" value="1"/>
</dbReference>
<keyword evidence="2" id="KW-0998">Cell outer membrane</keyword>
<keyword evidence="2" id="KW-0813">Transport</keyword>
<feature type="domain" description="TonB-dependent receptor plug" evidence="4">
    <location>
        <begin position="73"/>
        <end position="177"/>
    </location>
</feature>
<keyword evidence="2" id="KW-0472">Membrane</keyword>
<dbReference type="OrthoDB" id="8727862at2"/>
<evidence type="ECO:0000313" key="5">
    <source>
        <dbReference type="EMBL" id="PWF40991.1"/>
    </source>
</evidence>
<dbReference type="PANTHER" id="PTHR40980:SF3">
    <property type="entry name" value="TONB-DEPENDENT RECEPTOR-LIKE BETA-BARREL DOMAIN-CONTAINING PROTEIN"/>
    <property type="match status" value="1"/>
</dbReference>
<dbReference type="InterPro" id="IPR039426">
    <property type="entry name" value="TonB-dep_rcpt-like"/>
</dbReference>
<dbReference type="Proteomes" id="UP000241421">
    <property type="component" value="Unassembled WGS sequence"/>
</dbReference>
<keyword evidence="6" id="KW-1185">Reference proteome</keyword>
<gene>
    <name evidence="5" type="ORF">C7C56_025545</name>
</gene>
<evidence type="ECO:0000313" key="6">
    <source>
        <dbReference type="Proteomes" id="UP000241421"/>
    </source>
</evidence>
<name>A0A2U2HDF3_9BURK</name>